<gene>
    <name evidence="1" type="ORF">MTR67_039604</name>
</gene>
<dbReference type="EMBL" id="CP133620">
    <property type="protein sequence ID" value="WMV46219.1"/>
    <property type="molecule type" value="Genomic_DNA"/>
</dbReference>
<reference evidence="1" key="1">
    <citation type="submission" date="2023-08" db="EMBL/GenBank/DDBJ databases">
        <title>A de novo genome assembly of Solanum verrucosum Schlechtendal, a Mexican diploid species geographically isolated from the other diploid A-genome species in potato relatives.</title>
        <authorList>
            <person name="Hosaka K."/>
        </authorList>
    </citation>
    <scope>NUCLEOTIDE SEQUENCE</scope>
    <source>
        <tissue evidence="1">Young leaves</tissue>
    </source>
</reference>
<evidence type="ECO:0000313" key="1">
    <source>
        <dbReference type="EMBL" id="WMV46219.1"/>
    </source>
</evidence>
<accession>A0AAF0ZRC2</accession>
<keyword evidence="2" id="KW-1185">Reference proteome</keyword>
<sequence>MLRLQDVYPFVHELETRLSHALELSVQSTEFIQLSESDVRDFIKFMHPVECAIWRKKAFGSPVSFPSLIQNKASNEISEVKGVHRIFHDLLEKSELCLKELKSQLDLVNIERGEPIV</sequence>
<dbReference type="Proteomes" id="UP001234989">
    <property type="component" value="Chromosome 9"/>
</dbReference>
<proteinExistence type="predicted"/>
<dbReference type="AlphaFoldDB" id="A0AAF0ZRC2"/>
<evidence type="ECO:0000313" key="2">
    <source>
        <dbReference type="Proteomes" id="UP001234989"/>
    </source>
</evidence>
<protein>
    <submittedName>
        <fullName evidence="1">Uncharacterized protein</fullName>
    </submittedName>
</protein>
<name>A0AAF0ZRC2_SOLVR</name>
<organism evidence="1 2">
    <name type="scientific">Solanum verrucosum</name>
    <dbReference type="NCBI Taxonomy" id="315347"/>
    <lineage>
        <taxon>Eukaryota</taxon>
        <taxon>Viridiplantae</taxon>
        <taxon>Streptophyta</taxon>
        <taxon>Embryophyta</taxon>
        <taxon>Tracheophyta</taxon>
        <taxon>Spermatophyta</taxon>
        <taxon>Magnoliopsida</taxon>
        <taxon>eudicotyledons</taxon>
        <taxon>Gunneridae</taxon>
        <taxon>Pentapetalae</taxon>
        <taxon>asterids</taxon>
        <taxon>lamiids</taxon>
        <taxon>Solanales</taxon>
        <taxon>Solanaceae</taxon>
        <taxon>Solanoideae</taxon>
        <taxon>Solaneae</taxon>
        <taxon>Solanum</taxon>
    </lineage>
</organism>